<comment type="caution">
    <text evidence="4">The sequence shown here is derived from an EMBL/GenBank/DDBJ whole genome shotgun (WGS) entry which is preliminary data.</text>
</comment>
<dbReference type="InterPro" id="IPR047201">
    <property type="entry name" value="ERI-1_3'hExo-like"/>
</dbReference>
<evidence type="ECO:0000313" key="5">
    <source>
        <dbReference type="Proteomes" id="UP000654075"/>
    </source>
</evidence>
<keyword evidence="2" id="KW-0378">Hydrolase</keyword>
<gene>
    <name evidence="4" type="ORF">PGLA1383_LOCUS15650</name>
</gene>
<dbReference type="GO" id="GO:0003676">
    <property type="term" value="F:nucleic acid binding"/>
    <property type="evidence" value="ECO:0007669"/>
    <property type="project" value="InterPro"/>
</dbReference>
<dbReference type="Gene3D" id="3.30.420.10">
    <property type="entry name" value="Ribonuclease H-like superfamily/Ribonuclease H"/>
    <property type="match status" value="1"/>
</dbReference>
<feature type="non-terminal residue" evidence="4">
    <location>
        <position position="249"/>
    </location>
</feature>
<evidence type="ECO:0000256" key="1">
    <source>
        <dbReference type="ARBA" id="ARBA00022722"/>
    </source>
</evidence>
<keyword evidence="3" id="KW-0269">Exonuclease</keyword>
<dbReference type="InterPro" id="IPR036397">
    <property type="entry name" value="RNaseH_sf"/>
</dbReference>
<evidence type="ECO:0008006" key="6">
    <source>
        <dbReference type="Google" id="ProtNLM"/>
    </source>
</evidence>
<evidence type="ECO:0000256" key="3">
    <source>
        <dbReference type="ARBA" id="ARBA00022839"/>
    </source>
</evidence>
<dbReference type="SUPFAM" id="SSF53098">
    <property type="entry name" value="Ribonuclease H-like"/>
    <property type="match status" value="1"/>
</dbReference>
<dbReference type="InterPro" id="IPR012337">
    <property type="entry name" value="RNaseH-like_sf"/>
</dbReference>
<accession>A0A813EAC4</accession>
<evidence type="ECO:0000313" key="4">
    <source>
        <dbReference type="EMBL" id="CAE8597200.1"/>
    </source>
</evidence>
<keyword evidence="5" id="KW-1185">Reference proteome</keyword>
<dbReference type="EMBL" id="CAJNNV010009289">
    <property type="protein sequence ID" value="CAE8597200.1"/>
    <property type="molecule type" value="Genomic_DNA"/>
</dbReference>
<protein>
    <recommendedName>
        <fullName evidence="6">Exonuclease domain-containing protein</fullName>
    </recommendedName>
</protein>
<dbReference type="Proteomes" id="UP000654075">
    <property type="component" value="Unassembled WGS sequence"/>
</dbReference>
<dbReference type="OrthoDB" id="448399at2759"/>
<evidence type="ECO:0000256" key="2">
    <source>
        <dbReference type="ARBA" id="ARBA00022801"/>
    </source>
</evidence>
<dbReference type="CDD" id="cd06133">
    <property type="entry name" value="ERI-1_3'hExo_like"/>
    <property type="match status" value="1"/>
</dbReference>
<name>A0A813EAC4_POLGL</name>
<reference evidence="4" key="1">
    <citation type="submission" date="2021-02" db="EMBL/GenBank/DDBJ databases">
        <authorList>
            <person name="Dougan E. K."/>
            <person name="Rhodes N."/>
            <person name="Thang M."/>
            <person name="Chan C."/>
        </authorList>
    </citation>
    <scope>NUCLEOTIDE SEQUENCE</scope>
</reference>
<dbReference type="AlphaFoldDB" id="A0A813EAC4"/>
<dbReference type="PANTHER" id="PTHR23044">
    <property type="entry name" value="3'-5' EXONUCLEASE ERI1-RELATED"/>
    <property type="match status" value="1"/>
</dbReference>
<dbReference type="GO" id="GO:0000175">
    <property type="term" value="F:3'-5'-RNA exonuclease activity"/>
    <property type="evidence" value="ECO:0007669"/>
    <property type="project" value="InterPro"/>
</dbReference>
<sequence length="249" mass="27451">MDLEGGGNTRGRDGEDEIIEIPVLAMCPVTGSELGRFHRFTRPGFWDREGLQMRRRFPKQCFNDASSAVLFPQALAELKAWIGRLLGKNSATLVSEDFLFVTCGNWDVKTVLPRQCAQPSPGGGVDEVTRRLLLSRWCNLKDAFRDHFQLSEVAAPTGMRGMLRRLKIPLAGQHHLGMDDVSNLSKILGTLVLRGARLEATGYANGKRPASCVQQSLEALAARRQRCEAPAALETGANAPLIREEVPEE</sequence>
<organism evidence="4 5">
    <name type="scientific">Polarella glacialis</name>
    <name type="common">Dinoflagellate</name>
    <dbReference type="NCBI Taxonomy" id="89957"/>
    <lineage>
        <taxon>Eukaryota</taxon>
        <taxon>Sar</taxon>
        <taxon>Alveolata</taxon>
        <taxon>Dinophyceae</taxon>
        <taxon>Suessiales</taxon>
        <taxon>Suessiaceae</taxon>
        <taxon>Polarella</taxon>
    </lineage>
</organism>
<proteinExistence type="predicted"/>
<dbReference type="OMA" id="VHNICKI"/>
<dbReference type="PANTHER" id="PTHR23044:SF61">
    <property type="entry name" value="3'-5' EXORIBONUCLEASE 1-RELATED"/>
    <property type="match status" value="1"/>
</dbReference>
<keyword evidence="1" id="KW-0540">Nuclease</keyword>
<dbReference type="InterPro" id="IPR051274">
    <property type="entry name" value="3-5_Exoribonuclease"/>
</dbReference>